<dbReference type="Proteomes" id="UP000053797">
    <property type="component" value="Unassembled WGS sequence"/>
</dbReference>
<dbReference type="RefSeq" id="WP_053451870.1">
    <property type="nucleotide sequence ID" value="NZ_FMYN01000007.1"/>
</dbReference>
<evidence type="ECO:0000313" key="8">
    <source>
        <dbReference type="EMBL" id="KSU47732.1"/>
    </source>
</evidence>
<dbReference type="OrthoDB" id="9812049at2"/>
<evidence type="ECO:0000256" key="6">
    <source>
        <dbReference type="SAM" id="Phobius"/>
    </source>
</evidence>
<name>A0A0V8GBS6_9BACL</name>
<evidence type="ECO:0000256" key="4">
    <source>
        <dbReference type="ARBA" id="ARBA00022989"/>
    </source>
</evidence>
<keyword evidence="5 6" id="KW-0472">Membrane</keyword>
<comment type="similarity">
    <text evidence="2">Belongs to the GtrA family.</text>
</comment>
<feature type="transmembrane region" description="Helical" evidence="6">
    <location>
        <begin position="101"/>
        <end position="122"/>
    </location>
</feature>
<dbReference type="InterPro" id="IPR051401">
    <property type="entry name" value="GtrA_CellWall_Glycosyl"/>
</dbReference>
<feature type="transmembrane region" description="Helical" evidence="6">
    <location>
        <begin position="7"/>
        <end position="29"/>
    </location>
</feature>
<comment type="subcellular location">
    <subcellularLocation>
        <location evidence="1">Membrane</location>
        <topology evidence="1">Multi-pass membrane protein</topology>
    </subcellularLocation>
</comment>
<dbReference type="AlphaFoldDB" id="A0A0V8GBS6"/>
<dbReference type="InterPro" id="IPR007267">
    <property type="entry name" value="GtrA_DPMS_TM"/>
</dbReference>
<accession>A0A0V8GBS6</accession>
<feature type="transmembrane region" description="Helical" evidence="6">
    <location>
        <begin position="64"/>
        <end position="81"/>
    </location>
</feature>
<dbReference type="GeneID" id="90838642"/>
<evidence type="ECO:0000256" key="1">
    <source>
        <dbReference type="ARBA" id="ARBA00004141"/>
    </source>
</evidence>
<keyword evidence="3 6" id="KW-0812">Transmembrane</keyword>
<feature type="transmembrane region" description="Helical" evidence="6">
    <location>
        <begin position="35"/>
        <end position="52"/>
    </location>
</feature>
<dbReference type="EMBL" id="LNQL01000007">
    <property type="protein sequence ID" value="KSU47732.1"/>
    <property type="molecule type" value="Genomic_DNA"/>
</dbReference>
<sequence>MMTFLRFLLVGILNTLVGLTLTLFCFHVLHTGYWGATAIGNACGVWISYMLNRRFTFRQEAGGLSYWIRFLIVVSISYLIAYRFSLWGVHYLLPNLQETGAILIGMVIYTGLNYLGQSYWVFRKS</sequence>
<comment type="caution">
    <text evidence="8">The sequence shown here is derived from an EMBL/GenBank/DDBJ whole genome shotgun (WGS) entry which is preliminary data.</text>
</comment>
<evidence type="ECO:0000256" key="3">
    <source>
        <dbReference type="ARBA" id="ARBA00022692"/>
    </source>
</evidence>
<dbReference type="GO" id="GO:0005886">
    <property type="term" value="C:plasma membrane"/>
    <property type="evidence" value="ECO:0007669"/>
    <property type="project" value="TreeGrafter"/>
</dbReference>
<dbReference type="GO" id="GO:0000271">
    <property type="term" value="P:polysaccharide biosynthetic process"/>
    <property type="evidence" value="ECO:0007669"/>
    <property type="project" value="InterPro"/>
</dbReference>
<evidence type="ECO:0000256" key="2">
    <source>
        <dbReference type="ARBA" id="ARBA00009399"/>
    </source>
</evidence>
<evidence type="ECO:0000313" key="9">
    <source>
        <dbReference type="Proteomes" id="UP000053797"/>
    </source>
</evidence>
<reference evidence="8 9" key="1">
    <citation type="journal article" date="2015" name="Int. J. Syst. Evol. Microbiol.">
        <title>Exiguobacterium enclense sp. nov., isolated from sediment.</title>
        <authorList>
            <person name="Dastager S.G."/>
            <person name="Mawlankar R."/>
            <person name="Sonalkar V.V."/>
            <person name="Thorat M.N."/>
            <person name="Mual P."/>
            <person name="Verma A."/>
            <person name="Krishnamurthi S."/>
            <person name="Tang S.K."/>
            <person name="Li W.J."/>
        </authorList>
    </citation>
    <scope>NUCLEOTIDE SEQUENCE [LARGE SCALE GENOMIC DNA]</scope>
    <source>
        <strain evidence="8 9">NIO-1109</strain>
    </source>
</reference>
<proteinExistence type="inferred from homology"/>
<keyword evidence="4 6" id="KW-1133">Transmembrane helix</keyword>
<dbReference type="Pfam" id="PF04138">
    <property type="entry name" value="GtrA_DPMS_TM"/>
    <property type="match status" value="1"/>
</dbReference>
<dbReference type="PANTHER" id="PTHR38459:SF1">
    <property type="entry name" value="PROPHAGE BACTOPRENOL-LINKED GLUCOSE TRANSLOCASE HOMOLOG"/>
    <property type="match status" value="1"/>
</dbReference>
<evidence type="ECO:0000256" key="5">
    <source>
        <dbReference type="ARBA" id="ARBA00023136"/>
    </source>
</evidence>
<dbReference type="PANTHER" id="PTHR38459">
    <property type="entry name" value="PROPHAGE BACTOPRENOL-LINKED GLUCOSE TRANSLOCASE HOMOLOG"/>
    <property type="match status" value="1"/>
</dbReference>
<evidence type="ECO:0000259" key="7">
    <source>
        <dbReference type="Pfam" id="PF04138"/>
    </source>
</evidence>
<protein>
    <recommendedName>
        <fullName evidence="7">GtrA/DPMS transmembrane domain-containing protein</fullName>
    </recommendedName>
</protein>
<organism evidence="8 9">
    <name type="scientific">Exiguobacterium indicum</name>
    <dbReference type="NCBI Taxonomy" id="296995"/>
    <lineage>
        <taxon>Bacteria</taxon>
        <taxon>Bacillati</taxon>
        <taxon>Bacillota</taxon>
        <taxon>Bacilli</taxon>
        <taxon>Bacillales</taxon>
        <taxon>Bacillales Family XII. Incertae Sedis</taxon>
        <taxon>Exiguobacterium</taxon>
    </lineage>
</organism>
<gene>
    <name evidence="8" type="ORF">AS033_15900</name>
</gene>
<feature type="domain" description="GtrA/DPMS transmembrane" evidence="7">
    <location>
        <begin position="6"/>
        <end position="122"/>
    </location>
</feature>